<dbReference type="STRING" id="457570.Nther_2170"/>
<dbReference type="InterPro" id="IPR045001">
    <property type="entry name" value="DRG"/>
</dbReference>
<dbReference type="SUPFAM" id="SSF52540">
    <property type="entry name" value="P-loop containing nucleoside triphosphate hydrolases"/>
    <property type="match status" value="1"/>
</dbReference>
<dbReference type="SUPFAM" id="SSF81271">
    <property type="entry name" value="TGS-like"/>
    <property type="match status" value="1"/>
</dbReference>
<dbReference type="eggNOG" id="COG1163">
    <property type="taxonomic scope" value="Bacteria"/>
</dbReference>
<gene>
    <name evidence="3" type="ordered locus">Nther_2170</name>
</gene>
<dbReference type="Gene3D" id="3.10.20.30">
    <property type="match status" value="1"/>
</dbReference>
<dbReference type="Proteomes" id="UP000001683">
    <property type="component" value="Chromosome"/>
</dbReference>
<evidence type="ECO:0000259" key="1">
    <source>
        <dbReference type="Pfam" id="PF01926"/>
    </source>
</evidence>
<dbReference type="RefSeq" id="WP_012448590.1">
    <property type="nucleotide sequence ID" value="NC_010718.1"/>
</dbReference>
<dbReference type="PRINTS" id="PR00326">
    <property type="entry name" value="GTP1OBG"/>
</dbReference>
<dbReference type="KEGG" id="nth:Nther_2170"/>
<evidence type="ECO:0000259" key="2">
    <source>
        <dbReference type="Pfam" id="PF02824"/>
    </source>
</evidence>
<dbReference type="CDD" id="cd01666">
    <property type="entry name" value="TGS_DRG"/>
    <property type="match status" value="1"/>
</dbReference>
<feature type="domain" description="G" evidence="1">
    <location>
        <begin position="83"/>
        <end position="168"/>
    </location>
</feature>
<dbReference type="HOGENOM" id="CLU_044997_0_1_9"/>
<evidence type="ECO:0000313" key="4">
    <source>
        <dbReference type="Proteomes" id="UP000001683"/>
    </source>
</evidence>
<proteinExistence type="predicted"/>
<sequence length="324" mass="36266">MPANLPPQYYEAEEAYRKATTPEDKMEALKTMLKEIPKHKGTEKLQADIKRRMARLREEEDKKKKSYKSTYNPFHIEKQGAGQIVLVGYPNTGKSSLVATLTRAKAKVADYPYSTALPLPGMMPYRDTWVQLVDTPPVMEDSIASELIGTIRNADALLIMIDAGSDDCLDQLEGCLNLLQDKGVIDLSEDGEIVAPIPYMVVAMKMDLPGAKENMDLIKEFNPELTIWEAATDGTGLDQLREELFEILEVIRVYGKPAGKPVDTERPFILRKGSTVLDFAETVHRDFPDKLQSALVWGSARFDGQAVPQDHVLEDGDIVELQIR</sequence>
<dbReference type="Pfam" id="PF02824">
    <property type="entry name" value="TGS"/>
    <property type="match status" value="1"/>
</dbReference>
<protein>
    <submittedName>
        <fullName evidence="3">GTP-binding protein HSR1-related</fullName>
    </submittedName>
</protein>
<keyword evidence="4" id="KW-1185">Reference proteome</keyword>
<dbReference type="OrthoDB" id="257487at2"/>
<dbReference type="EMBL" id="CP001034">
    <property type="protein sequence ID" value="ACB85736.1"/>
    <property type="molecule type" value="Genomic_DNA"/>
</dbReference>
<name>B2A7M7_NATTJ</name>
<evidence type="ECO:0000313" key="3">
    <source>
        <dbReference type="EMBL" id="ACB85736.1"/>
    </source>
</evidence>
<feature type="domain" description="TGS" evidence="2">
    <location>
        <begin position="251"/>
        <end position="321"/>
    </location>
</feature>
<accession>B2A7M7</accession>
<dbReference type="InterPro" id="IPR027417">
    <property type="entry name" value="P-loop_NTPase"/>
</dbReference>
<dbReference type="GO" id="GO:0005525">
    <property type="term" value="F:GTP binding"/>
    <property type="evidence" value="ECO:0007669"/>
    <property type="project" value="InterPro"/>
</dbReference>
<dbReference type="InterPro" id="IPR004095">
    <property type="entry name" value="TGS"/>
</dbReference>
<reference evidence="3 4" key="2">
    <citation type="journal article" date="2011" name="J. Bacteriol.">
        <title>Complete genome sequence of the anaerobic, halophilic alkalithermophile Natranaerobius thermophilus JW/NM-WN-LF.</title>
        <authorList>
            <person name="Zhao B."/>
            <person name="Mesbah N.M."/>
            <person name="Dalin E."/>
            <person name="Goodwin L."/>
            <person name="Nolan M."/>
            <person name="Pitluck S."/>
            <person name="Chertkov O."/>
            <person name="Brettin T.S."/>
            <person name="Han J."/>
            <person name="Larimer F.W."/>
            <person name="Land M.L."/>
            <person name="Hauser L."/>
            <person name="Kyrpides N."/>
            <person name="Wiegel J."/>
        </authorList>
    </citation>
    <scope>NUCLEOTIDE SEQUENCE [LARGE SCALE GENOMIC DNA]</scope>
    <source>
        <strain evidence="4">ATCC BAA-1301 / DSM 18059 / JW/NM-WN-LF</strain>
    </source>
</reference>
<dbReference type="PANTHER" id="PTHR43127">
    <property type="entry name" value="DEVELOPMENTALLY-REGULATED GTP-BINDING PROTEIN 2"/>
    <property type="match status" value="1"/>
</dbReference>
<dbReference type="InterPro" id="IPR012675">
    <property type="entry name" value="Beta-grasp_dom_sf"/>
</dbReference>
<dbReference type="AlphaFoldDB" id="B2A7M7"/>
<organism evidence="3 4">
    <name type="scientific">Natranaerobius thermophilus (strain ATCC BAA-1301 / DSM 18059 / JW/NM-WN-LF)</name>
    <dbReference type="NCBI Taxonomy" id="457570"/>
    <lineage>
        <taxon>Bacteria</taxon>
        <taxon>Bacillati</taxon>
        <taxon>Bacillota</taxon>
        <taxon>Clostridia</taxon>
        <taxon>Natranaerobiales</taxon>
        <taxon>Natranaerobiaceae</taxon>
        <taxon>Natranaerobius</taxon>
    </lineage>
</organism>
<dbReference type="InterPro" id="IPR006073">
    <property type="entry name" value="GTP-bd"/>
</dbReference>
<dbReference type="InParanoid" id="B2A7M7"/>
<dbReference type="Gene3D" id="3.40.50.300">
    <property type="entry name" value="P-loop containing nucleotide triphosphate hydrolases"/>
    <property type="match status" value="1"/>
</dbReference>
<dbReference type="Pfam" id="PF01926">
    <property type="entry name" value="MMR_HSR1"/>
    <property type="match status" value="1"/>
</dbReference>
<dbReference type="InterPro" id="IPR012676">
    <property type="entry name" value="TGS-like"/>
</dbReference>
<dbReference type="GO" id="GO:0003924">
    <property type="term" value="F:GTPase activity"/>
    <property type="evidence" value="ECO:0007669"/>
    <property type="project" value="InterPro"/>
</dbReference>
<reference evidence="3 4" key="1">
    <citation type="submission" date="2008-04" db="EMBL/GenBank/DDBJ databases">
        <title>Complete sequence of chromosome of Natranaerobius thermophilus JW/NM-WN-LF.</title>
        <authorList>
            <consortium name="US DOE Joint Genome Institute"/>
            <person name="Copeland A."/>
            <person name="Lucas S."/>
            <person name="Lapidus A."/>
            <person name="Glavina del Rio T."/>
            <person name="Dalin E."/>
            <person name="Tice H."/>
            <person name="Bruce D."/>
            <person name="Goodwin L."/>
            <person name="Pitluck S."/>
            <person name="Chertkov O."/>
            <person name="Brettin T."/>
            <person name="Detter J.C."/>
            <person name="Han C."/>
            <person name="Kuske C.R."/>
            <person name="Schmutz J."/>
            <person name="Larimer F."/>
            <person name="Land M."/>
            <person name="Hauser L."/>
            <person name="Kyrpides N."/>
            <person name="Lykidis A."/>
            <person name="Mesbah N.M."/>
            <person name="Wiegel J."/>
        </authorList>
    </citation>
    <scope>NUCLEOTIDE SEQUENCE [LARGE SCALE GENOMIC DNA]</scope>
    <source>
        <strain evidence="4">ATCC BAA-1301 / DSM 18059 / JW/NM-WN-LF</strain>
    </source>
</reference>